<protein>
    <submittedName>
        <fullName evidence="2">Uncharacterized protein</fullName>
    </submittedName>
</protein>
<accession>A0A1I4QFZ2</accession>
<keyword evidence="1" id="KW-0175">Coiled coil</keyword>
<evidence type="ECO:0000313" key="3">
    <source>
        <dbReference type="Proteomes" id="UP000199520"/>
    </source>
</evidence>
<proteinExistence type="predicted"/>
<feature type="coiled-coil region" evidence="1">
    <location>
        <begin position="18"/>
        <end position="52"/>
    </location>
</feature>
<organism evidence="2 3">
    <name type="scientific">Pelosinus propionicus DSM 13327</name>
    <dbReference type="NCBI Taxonomy" id="1123291"/>
    <lineage>
        <taxon>Bacteria</taxon>
        <taxon>Bacillati</taxon>
        <taxon>Bacillota</taxon>
        <taxon>Negativicutes</taxon>
        <taxon>Selenomonadales</taxon>
        <taxon>Sporomusaceae</taxon>
        <taxon>Pelosinus</taxon>
    </lineage>
</organism>
<evidence type="ECO:0000313" key="2">
    <source>
        <dbReference type="EMBL" id="SFM38655.1"/>
    </source>
</evidence>
<sequence length="107" mass="12392">MRKLSSNGARLDQHSEDIAKLQLKSAQTDVNVAELQKNLEKQQAEYDAHIKMHVKEDLLEPRFHGSDKWMFSFDDIADRHNINRNLVQKIAQEEGIRRRGGNLNIAK</sequence>
<dbReference type="EMBL" id="FOTS01000097">
    <property type="protein sequence ID" value="SFM38655.1"/>
    <property type="molecule type" value="Genomic_DNA"/>
</dbReference>
<gene>
    <name evidence="2" type="ORF">SAMN04490355_109711</name>
</gene>
<dbReference type="Proteomes" id="UP000199520">
    <property type="component" value="Unassembled WGS sequence"/>
</dbReference>
<keyword evidence="3" id="KW-1185">Reference proteome</keyword>
<dbReference type="AlphaFoldDB" id="A0A1I4QFZ2"/>
<name>A0A1I4QFZ2_9FIRM</name>
<dbReference type="RefSeq" id="WP_090944748.1">
    <property type="nucleotide sequence ID" value="NZ_FOTS01000097.1"/>
</dbReference>
<evidence type="ECO:0000256" key="1">
    <source>
        <dbReference type="SAM" id="Coils"/>
    </source>
</evidence>
<reference evidence="3" key="1">
    <citation type="submission" date="2016-10" db="EMBL/GenBank/DDBJ databases">
        <authorList>
            <person name="Varghese N."/>
            <person name="Submissions S."/>
        </authorList>
    </citation>
    <scope>NUCLEOTIDE SEQUENCE [LARGE SCALE GENOMIC DNA]</scope>
    <source>
        <strain evidence="3">DSM 13327</strain>
    </source>
</reference>